<reference evidence="1" key="1">
    <citation type="journal article" date="2007" name="PLoS Biol.">
        <title>Rate of evolution in brain-expressed genes in humans and other primates.</title>
        <authorList>
            <person name="Wang H.-Y."/>
            <person name="Chien H.-C."/>
            <person name="Osada N."/>
            <person name="Hashimoto K."/>
            <person name="Sugano S."/>
            <person name="Gojobori T."/>
            <person name="Chou C.-K."/>
            <person name="Tsai S.-F."/>
            <person name="Wu C.-I."/>
            <person name="Shen C.-K.J."/>
        </authorList>
    </citation>
    <scope>NUCLEOTIDE SEQUENCE</scope>
</reference>
<keyword evidence="3" id="KW-1185">Reference proteome</keyword>
<reference evidence="2" key="3">
    <citation type="submission" date="2025-05" db="UniProtKB">
        <authorList>
            <consortium name="Ensembl"/>
        </authorList>
    </citation>
    <scope>IDENTIFICATION</scope>
</reference>
<dbReference type="GeneTree" id="ENSGT01030000240201"/>
<dbReference type="Proteomes" id="UP000233100">
    <property type="component" value="Chromosome 9"/>
</dbReference>
<organism evidence="1">
    <name type="scientific">Macaca fascicularis</name>
    <name type="common">Crab-eating macaque</name>
    <name type="synonym">Cynomolgus monkey</name>
    <dbReference type="NCBI Taxonomy" id="9541"/>
    <lineage>
        <taxon>Eukaryota</taxon>
        <taxon>Metazoa</taxon>
        <taxon>Chordata</taxon>
        <taxon>Craniata</taxon>
        <taxon>Vertebrata</taxon>
        <taxon>Euteleostomi</taxon>
        <taxon>Mammalia</taxon>
        <taxon>Eutheria</taxon>
        <taxon>Euarchontoglires</taxon>
        <taxon>Primates</taxon>
        <taxon>Haplorrhini</taxon>
        <taxon>Catarrhini</taxon>
        <taxon>Cercopithecidae</taxon>
        <taxon>Cercopithecinae</taxon>
        <taxon>Macaca</taxon>
    </lineage>
</organism>
<dbReference type="EMBL" id="AB173812">
    <property type="protein sequence ID" value="BAE90874.1"/>
    <property type="molecule type" value="mRNA"/>
</dbReference>
<accession>I7GN09</accession>
<dbReference type="Ensembl" id="ENSMFAT00000081960.1">
    <property type="protein sequence ID" value="ENSMFAP00000048196.1"/>
    <property type="gene ID" value="ENSMFAG00000059236.1"/>
</dbReference>
<evidence type="ECO:0000313" key="1">
    <source>
        <dbReference type="EMBL" id="BAE90874.1"/>
    </source>
</evidence>
<name>I7GN09_MACFA</name>
<proteinExistence type="evidence at transcript level"/>
<dbReference type="AlphaFoldDB" id="I7GN09"/>
<evidence type="ECO:0000313" key="3">
    <source>
        <dbReference type="Proteomes" id="UP000233100"/>
    </source>
</evidence>
<sequence>MWTKDMNRHFSKENIQMVNKHMNKCSTSLIIKEMQIKTTVYNTLPEPE</sequence>
<protein>
    <submittedName>
        <fullName evidence="1">Macaca fascicularis brain cDNA clone: QmoA-10420, similar to human similar to polymerase (LOC399917), mRNA, RefSeq: XM_374902.1</fullName>
    </submittedName>
</protein>
<reference evidence="2 3" key="2">
    <citation type="submission" date="2013-03" db="EMBL/GenBank/DDBJ databases">
        <authorList>
            <person name="Warren W."/>
            <person name="Wilson R.K."/>
        </authorList>
    </citation>
    <scope>NUCLEOTIDE SEQUENCE</scope>
</reference>
<evidence type="ECO:0000313" key="2">
    <source>
        <dbReference type="Ensembl" id="ENSMFAP00000048196.1"/>
    </source>
</evidence>